<dbReference type="Pfam" id="PF13560">
    <property type="entry name" value="HTH_31"/>
    <property type="match status" value="1"/>
</dbReference>
<accession>A0A399G6F0</accession>
<dbReference type="Pfam" id="PF19054">
    <property type="entry name" value="DUF5753"/>
    <property type="match status" value="1"/>
</dbReference>
<dbReference type="GO" id="GO:0003677">
    <property type="term" value="F:DNA binding"/>
    <property type="evidence" value="ECO:0007669"/>
    <property type="project" value="InterPro"/>
</dbReference>
<dbReference type="SMART" id="SM00530">
    <property type="entry name" value="HTH_XRE"/>
    <property type="match status" value="1"/>
</dbReference>
<evidence type="ECO:0000313" key="1">
    <source>
        <dbReference type="EMBL" id="UOE21983.1"/>
    </source>
</evidence>
<dbReference type="OrthoDB" id="5177725at2"/>
<keyword evidence="2" id="KW-1185">Reference proteome</keyword>
<sequence>MRQPHSPSIRRRRLSAELRQARHQQSLTTKQVAQELKWAVGKLSKIENSETQTIKAADLDKLLNLYKVEEVEKREALHQLARDAKERGWWMKYRDVFGNEALPDFEAEASTVRAFESQVIPGLLQTPEYAEAIFRGGRYTDHGVIRRRVEARMTRREILTRFDPVHLRAVIDESALLRLIGGREVMAGQLRHLLHMAKMPHIDVQILPLAAGAHAALTAPFTILEFPSPLDPTIVCVETLNEALYLELPEDVQPYIAAFGDIQGSAVSAAQSATIVSKALKTLESSE</sequence>
<dbReference type="InterPro" id="IPR043917">
    <property type="entry name" value="DUF5753"/>
</dbReference>
<dbReference type="PROSITE" id="PS50943">
    <property type="entry name" value="HTH_CROC1"/>
    <property type="match status" value="1"/>
</dbReference>
<dbReference type="KEGG" id="thao:NI17_010720"/>
<dbReference type="AlphaFoldDB" id="A0A399G6F0"/>
<dbReference type="Proteomes" id="UP000265719">
    <property type="component" value="Chromosome"/>
</dbReference>
<dbReference type="RefSeq" id="WP_068691035.1">
    <property type="nucleotide sequence ID" value="NZ_CP063196.1"/>
</dbReference>
<proteinExistence type="predicted"/>
<name>A0A399G6F0_9ACTN</name>
<reference evidence="1" key="1">
    <citation type="submission" date="2020-10" db="EMBL/GenBank/DDBJ databases">
        <title>De novo genome project of the cellulose decomposer Thermobifida halotolerans type strain.</title>
        <authorList>
            <person name="Nagy I."/>
            <person name="Horvath B."/>
            <person name="Kukolya J."/>
            <person name="Nagy I."/>
            <person name="Orsini M."/>
        </authorList>
    </citation>
    <scope>NUCLEOTIDE SEQUENCE</scope>
    <source>
        <strain evidence="1">DSM 44931</strain>
    </source>
</reference>
<dbReference type="InterPro" id="IPR010982">
    <property type="entry name" value="Lambda_DNA-bd_dom_sf"/>
</dbReference>
<dbReference type="SUPFAM" id="SSF47413">
    <property type="entry name" value="lambda repressor-like DNA-binding domains"/>
    <property type="match status" value="1"/>
</dbReference>
<gene>
    <name evidence="1" type="ORF">NI17_010720</name>
</gene>
<dbReference type="EMBL" id="CP063196">
    <property type="protein sequence ID" value="UOE21983.1"/>
    <property type="molecule type" value="Genomic_DNA"/>
</dbReference>
<dbReference type="Gene3D" id="1.10.260.40">
    <property type="entry name" value="lambda repressor-like DNA-binding domains"/>
    <property type="match status" value="1"/>
</dbReference>
<dbReference type="CDD" id="cd00093">
    <property type="entry name" value="HTH_XRE"/>
    <property type="match status" value="1"/>
</dbReference>
<organism evidence="1 2">
    <name type="scientific">Thermobifida halotolerans</name>
    <dbReference type="NCBI Taxonomy" id="483545"/>
    <lineage>
        <taxon>Bacteria</taxon>
        <taxon>Bacillati</taxon>
        <taxon>Actinomycetota</taxon>
        <taxon>Actinomycetes</taxon>
        <taxon>Streptosporangiales</taxon>
        <taxon>Nocardiopsidaceae</taxon>
        <taxon>Thermobifida</taxon>
    </lineage>
</organism>
<evidence type="ECO:0000313" key="2">
    <source>
        <dbReference type="Proteomes" id="UP000265719"/>
    </source>
</evidence>
<protein>
    <submittedName>
        <fullName evidence="1">Helix-turn-helix domain-containing protein</fullName>
    </submittedName>
</protein>
<dbReference type="InterPro" id="IPR001387">
    <property type="entry name" value="Cro/C1-type_HTH"/>
</dbReference>